<name>A0A6T7UVM2_9CHLO</name>
<proteinExistence type="predicted"/>
<accession>A0A6T7UVM2</accession>
<gene>
    <name evidence="1" type="ORF">POBO1169_LOCUS2988</name>
    <name evidence="2" type="ORF">POBO1169_LOCUS2989</name>
</gene>
<protein>
    <submittedName>
        <fullName evidence="2">Uncharacterized protein</fullName>
    </submittedName>
</protein>
<evidence type="ECO:0000313" key="2">
    <source>
        <dbReference type="EMBL" id="CAD8653466.1"/>
    </source>
</evidence>
<dbReference type="EMBL" id="HBFA01005833">
    <property type="protein sequence ID" value="CAD8653466.1"/>
    <property type="molecule type" value="Transcribed_RNA"/>
</dbReference>
<sequence length="102" mass="11276">MNVLRVRAREMCVSRSAVASQVRQTLGWTDRSYSSHTHTPSCGSACSTPTSCAPTSPAQDIAYKPAKGGWGYTRTYASNWERIFGKKNKTDDTPTEEAQEKK</sequence>
<reference evidence="2" key="1">
    <citation type="submission" date="2021-01" db="EMBL/GenBank/DDBJ databases">
        <authorList>
            <person name="Corre E."/>
            <person name="Pelletier E."/>
            <person name="Niang G."/>
            <person name="Scheremetjew M."/>
            <person name="Finn R."/>
            <person name="Kale V."/>
            <person name="Holt S."/>
            <person name="Cochrane G."/>
            <person name="Meng A."/>
            <person name="Brown T."/>
            <person name="Cohen L."/>
        </authorList>
    </citation>
    <scope>NUCLEOTIDE SEQUENCE</scope>
    <source>
        <strain evidence="2">CCMP722</strain>
    </source>
</reference>
<dbReference type="EMBL" id="HBFA01005832">
    <property type="protein sequence ID" value="CAD8653464.1"/>
    <property type="molecule type" value="Transcribed_RNA"/>
</dbReference>
<dbReference type="AlphaFoldDB" id="A0A6T7UVM2"/>
<organism evidence="2">
    <name type="scientific">Pyramimonas obovata</name>
    <dbReference type="NCBI Taxonomy" id="1411642"/>
    <lineage>
        <taxon>Eukaryota</taxon>
        <taxon>Viridiplantae</taxon>
        <taxon>Chlorophyta</taxon>
        <taxon>Pyramimonadophyceae</taxon>
        <taxon>Pyramimonadales</taxon>
        <taxon>Pyramimonadaceae</taxon>
        <taxon>Pyramimonas</taxon>
        <taxon>Pyramimonas incertae sedis</taxon>
    </lineage>
</organism>
<evidence type="ECO:0000313" key="1">
    <source>
        <dbReference type="EMBL" id="CAD8653464.1"/>
    </source>
</evidence>